<keyword evidence="5 8" id="KW-0067">ATP-binding</keyword>
<protein>
    <recommendedName>
        <fullName evidence="8">Quaternary amine transport ATP-binding protein</fullName>
        <ecNumber evidence="8">7.6.2.9</ecNumber>
    </recommendedName>
</protein>
<dbReference type="NCBIfam" id="TIGR01186">
    <property type="entry name" value="proV"/>
    <property type="match status" value="1"/>
</dbReference>
<keyword evidence="8" id="KW-0472">Membrane</keyword>
<evidence type="ECO:0000256" key="7">
    <source>
        <dbReference type="PROSITE-ProRule" id="PRU00703"/>
    </source>
</evidence>
<dbReference type="Proteomes" id="UP001519342">
    <property type="component" value="Unassembled WGS sequence"/>
</dbReference>
<evidence type="ECO:0000256" key="8">
    <source>
        <dbReference type="RuleBase" id="RU369116"/>
    </source>
</evidence>
<sequence>MINKQNGDDAYMIIYENITKKYDDVIIIDNLNLTINDGEFVVLIGPSGCGKTTTLKMINRLIKYNEGNIYIDDKNIKDVNAVELRRKIGYVIQQIGLFPNMTIEENISVVPKLLKWSKEKQIKRVKELLELVDLPYEENAKKYPNELSGGQQQRIGVLRALAAEPPIILMDEPFGALDPITRDSLQDELKTLQQKLHKTIIFVTHDMEEAVKLADKIVFMSDGKVLQAASPEEMLNKPAHPMISKFMGKLSYSRSGNDLTCEDVMKKKIFTVPETKKTLECIELMKQKELDTVIVVDANGKYKGIVTIEYIREYGKPGEMISKITKTDQPSVLINTNAKDAIDKLIELKCDYLVVLNRNKTVAGILTRTSITKALASVVWGEED</sequence>
<evidence type="ECO:0000259" key="9">
    <source>
        <dbReference type="PROSITE" id="PS50893"/>
    </source>
</evidence>
<dbReference type="GO" id="GO:0005524">
    <property type="term" value="F:ATP binding"/>
    <property type="evidence" value="ECO:0007669"/>
    <property type="project" value="UniProtKB-KW"/>
</dbReference>
<dbReference type="SUPFAM" id="SSF52540">
    <property type="entry name" value="P-loop containing nucleoside triphosphate hydrolases"/>
    <property type="match status" value="1"/>
</dbReference>
<keyword evidence="2 8" id="KW-0813">Transport</keyword>
<dbReference type="EC" id="7.6.2.9" evidence="8"/>
<dbReference type="PANTHER" id="PTHR43117:SF3">
    <property type="entry name" value="CHOLINE TRANSPORT ATP-BINDING PROTEIN OPUBA"/>
    <property type="match status" value="1"/>
</dbReference>
<dbReference type="PROSITE" id="PS50893">
    <property type="entry name" value="ABC_TRANSPORTER_2"/>
    <property type="match status" value="1"/>
</dbReference>
<evidence type="ECO:0000259" key="10">
    <source>
        <dbReference type="PROSITE" id="PS51371"/>
    </source>
</evidence>
<name>A0ABS4GBU0_9FIRM</name>
<keyword evidence="12" id="KW-1185">Reference proteome</keyword>
<dbReference type="SMART" id="SM00382">
    <property type="entry name" value="AAA"/>
    <property type="match status" value="1"/>
</dbReference>
<evidence type="ECO:0000256" key="1">
    <source>
        <dbReference type="ARBA" id="ARBA00005417"/>
    </source>
</evidence>
<keyword evidence="6 7" id="KW-0129">CBS domain</keyword>
<dbReference type="InterPro" id="IPR046342">
    <property type="entry name" value="CBS_dom_sf"/>
</dbReference>
<dbReference type="Gene3D" id="3.40.50.300">
    <property type="entry name" value="P-loop containing nucleotide triphosphate hydrolases"/>
    <property type="match status" value="1"/>
</dbReference>
<dbReference type="Pfam" id="PF00005">
    <property type="entry name" value="ABC_tran"/>
    <property type="match status" value="1"/>
</dbReference>
<keyword evidence="8" id="KW-0997">Cell inner membrane</keyword>
<accession>A0ABS4GBU0</accession>
<evidence type="ECO:0000256" key="5">
    <source>
        <dbReference type="ARBA" id="ARBA00022840"/>
    </source>
</evidence>
<dbReference type="PANTHER" id="PTHR43117">
    <property type="entry name" value="OSMOPROTECTANT IMPORT ATP-BINDING PROTEIN OSMV"/>
    <property type="match status" value="1"/>
</dbReference>
<organism evidence="11 12">
    <name type="scientific">Sedimentibacter acidaminivorans</name>
    <dbReference type="NCBI Taxonomy" id="913099"/>
    <lineage>
        <taxon>Bacteria</taxon>
        <taxon>Bacillati</taxon>
        <taxon>Bacillota</taxon>
        <taxon>Tissierellia</taxon>
        <taxon>Sedimentibacter</taxon>
    </lineage>
</organism>
<comment type="catalytic activity">
    <reaction evidence="8">
        <text>a quaternary ammonium(out) + ATP + H2O = a quaternary ammonium(in) + ADP + phosphate + H(+)</text>
        <dbReference type="Rhea" id="RHEA:11036"/>
        <dbReference type="ChEBI" id="CHEBI:15377"/>
        <dbReference type="ChEBI" id="CHEBI:15378"/>
        <dbReference type="ChEBI" id="CHEBI:30616"/>
        <dbReference type="ChEBI" id="CHEBI:35267"/>
        <dbReference type="ChEBI" id="CHEBI:43474"/>
        <dbReference type="ChEBI" id="CHEBI:456216"/>
    </reaction>
</comment>
<dbReference type="InterPro" id="IPR005892">
    <property type="entry name" value="Gly-betaine_transp_ATP-bd"/>
</dbReference>
<dbReference type="InterPro" id="IPR017871">
    <property type="entry name" value="ABC_transporter-like_CS"/>
</dbReference>
<comment type="subunit">
    <text evidence="8">The complex is probably composed of two ATP-binding proteins, two transmembrane proteins and a solute-binding protein.</text>
</comment>
<dbReference type="PROSITE" id="PS00211">
    <property type="entry name" value="ABC_TRANSPORTER_1"/>
    <property type="match status" value="1"/>
</dbReference>
<evidence type="ECO:0000313" key="12">
    <source>
        <dbReference type="Proteomes" id="UP001519342"/>
    </source>
</evidence>
<evidence type="ECO:0000256" key="2">
    <source>
        <dbReference type="ARBA" id="ARBA00022448"/>
    </source>
</evidence>
<dbReference type="EMBL" id="JAGGKS010000002">
    <property type="protein sequence ID" value="MBP1925147.1"/>
    <property type="molecule type" value="Genomic_DNA"/>
</dbReference>
<reference evidence="11 12" key="1">
    <citation type="submission" date="2021-03" db="EMBL/GenBank/DDBJ databases">
        <title>Genomic Encyclopedia of Type Strains, Phase IV (KMG-IV): sequencing the most valuable type-strain genomes for metagenomic binning, comparative biology and taxonomic classification.</title>
        <authorList>
            <person name="Goeker M."/>
        </authorList>
    </citation>
    <scope>NUCLEOTIDE SEQUENCE [LARGE SCALE GENOMIC DNA]</scope>
    <source>
        <strain evidence="11 12">DSM 24004</strain>
    </source>
</reference>
<comment type="caution">
    <text evidence="11">The sequence shown here is derived from an EMBL/GenBank/DDBJ whole genome shotgun (WGS) entry which is preliminary data.</text>
</comment>
<feature type="domain" description="CBS" evidence="10">
    <location>
        <begin position="325"/>
        <end position="384"/>
    </location>
</feature>
<dbReference type="InterPro" id="IPR003439">
    <property type="entry name" value="ABC_transporter-like_ATP-bd"/>
</dbReference>
<gene>
    <name evidence="11" type="ORF">J2Z76_001004</name>
</gene>
<dbReference type="InterPro" id="IPR003593">
    <property type="entry name" value="AAA+_ATPase"/>
</dbReference>
<keyword evidence="4 8" id="KW-0547">Nucleotide-binding</keyword>
<keyword evidence="3" id="KW-0677">Repeat</keyword>
<dbReference type="SMART" id="SM00116">
    <property type="entry name" value="CBS"/>
    <property type="match status" value="2"/>
</dbReference>
<comment type="subcellular location">
    <subcellularLocation>
        <location evidence="8">Cell inner membrane</location>
        <topology evidence="8">Peripheral membrane protein</topology>
    </subcellularLocation>
</comment>
<comment type="similarity">
    <text evidence="1 8">Belongs to the ABC transporter superfamily.</text>
</comment>
<dbReference type="Gene3D" id="3.10.580.10">
    <property type="entry name" value="CBS-domain"/>
    <property type="match status" value="1"/>
</dbReference>
<dbReference type="Pfam" id="PF00571">
    <property type="entry name" value="CBS"/>
    <property type="match status" value="2"/>
</dbReference>
<evidence type="ECO:0000256" key="4">
    <source>
        <dbReference type="ARBA" id="ARBA00022741"/>
    </source>
</evidence>
<evidence type="ECO:0000313" key="11">
    <source>
        <dbReference type="EMBL" id="MBP1925147.1"/>
    </source>
</evidence>
<dbReference type="InterPro" id="IPR000644">
    <property type="entry name" value="CBS_dom"/>
</dbReference>
<dbReference type="SUPFAM" id="SSF54631">
    <property type="entry name" value="CBS-domain pair"/>
    <property type="match status" value="1"/>
</dbReference>
<evidence type="ECO:0000256" key="3">
    <source>
        <dbReference type="ARBA" id="ARBA00022737"/>
    </source>
</evidence>
<proteinExistence type="inferred from homology"/>
<dbReference type="PROSITE" id="PS51371">
    <property type="entry name" value="CBS"/>
    <property type="match status" value="2"/>
</dbReference>
<feature type="domain" description="ABC transporter" evidence="9">
    <location>
        <begin position="13"/>
        <end position="247"/>
    </location>
</feature>
<evidence type="ECO:0000256" key="6">
    <source>
        <dbReference type="ARBA" id="ARBA00023122"/>
    </source>
</evidence>
<feature type="domain" description="CBS" evidence="10">
    <location>
        <begin position="265"/>
        <end position="324"/>
    </location>
</feature>
<dbReference type="RefSeq" id="WP_342455012.1">
    <property type="nucleotide sequence ID" value="NZ_JAGGKS010000002.1"/>
</dbReference>
<keyword evidence="8" id="KW-1003">Cell membrane</keyword>
<dbReference type="InterPro" id="IPR027417">
    <property type="entry name" value="P-loop_NTPase"/>
</dbReference>